<evidence type="ECO:0000256" key="8">
    <source>
        <dbReference type="ARBA" id="ARBA00022840"/>
    </source>
</evidence>
<keyword evidence="9" id="KW-0460">Magnesium</keyword>
<reference evidence="11 12" key="1">
    <citation type="submission" date="2020-01" db="EMBL/GenBank/DDBJ databases">
        <authorList>
            <person name="Kim M.K."/>
        </authorList>
    </citation>
    <scope>NUCLEOTIDE SEQUENCE [LARGE SCALE GENOMIC DNA]</scope>
    <source>
        <strain evidence="11 12">172606-1</strain>
    </source>
</reference>
<dbReference type="EMBL" id="CP048222">
    <property type="protein sequence ID" value="QHT67530.1"/>
    <property type="molecule type" value="Genomic_DNA"/>
</dbReference>
<keyword evidence="8" id="KW-0067">ATP-binding</keyword>
<protein>
    <recommendedName>
        <fullName evidence="3">tRNA threonylcarbamoyladenosine biosynthesis protein TsaE</fullName>
    </recommendedName>
    <alternativeName>
        <fullName evidence="10">t(6)A37 threonylcarbamoyladenosine biosynthesis protein TsaE</fullName>
    </alternativeName>
</protein>
<dbReference type="KEGG" id="rhoz:GXP67_13285"/>
<keyword evidence="7" id="KW-0547">Nucleotide-binding</keyword>
<dbReference type="NCBIfam" id="TIGR00150">
    <property type="entry name" value="T6A_YjeE"/>
    <property type="match status" value="1"/>
</dbReference>
<evidence type="ECO:0000313" key="12">
    <source>
        <dbReference type="Proteomes" id="UP000480178"/>
    </source>
</evidence>
<dbReference type="Gene3D" id="3.40.50.300">
    <property type="entry name" value="P-loop containing nucleotide triphosphate hydrolases"/>
    <property type="match status" value="1"/>
</dbReference>
<comment type="subcellular location">
    <subcellularLocation>
        <location evidence="1">Cytoplasm</location>
    </subcellularLocation>
</comment>
<dbReference type="InterPro" id="IPR027417">
    <property type="entry name" value="P-loop_NTPase"/>
</dbReference>
<dbReference type="InterPro" id="IPR003442">
    <property type="entry name" value="T6A_TsaE"/>
</dbReference>
<evidence type="ECO:0000256" key="3">
    <source>
        <dbReference type="ARBA" id="ARBA00019010"/>
    </source>
</evidence>
<dbReference type="PANTHER" id="PTHR33540:SF2">
    <property type="entry name" value="TRNA THREONYLCARBAMOYLADENOSINE BIOSYNTHESIS PROTEIN TSAE"/>
    <property type="match status" value="1"/>
</dbReference>
<evidence type="ECO:0000313" key="11">
    <source>
        <dbReference type="EMBL" id="QHT67530.1"/>
    </source>
</evidence>
<evidence type="ECO:0000256" key="10">
    <source>
        <dbReference type="ARBA" id="ARBA00032441"/>
    </source>
</evidence>
<dbReference type="AlphaFoldDB" id="A0A6C0GIH9"/>
<keyword evidence="4" id="KW-0963">Cytoplasm</keyword>
<keyword evidence="6" id="KW-0479">Metal-binding</keyword>
<evidence type="ECO:0000256" key="4">
    <source>
        <dbReference type="ARBA" id="ARBA00022490"/>
    </source>
</evidence>
<evidence type="ECO:0000256" key="5">
    <source>
        <dbReference type="ARBA" id="ARBA00022694"/>
    </source>
</evidence>
<dbReference type="GO" id="GO:0016740">
    <property type="term" value="F:transferase activity"/>
    <property type="evidence" value="ECO:0007669"/>
    <property type="project" value="UniProtKB-KW"/>
</dbReference>
<keyword evidence="5" id="KW-0819">tRNA processing</keyword>
<dbReference type="RefSeq" id="WP_162443559.1">
    <property type="nucleotide sequence ID" value="NZ_CP048222.1"/>
</dbReference>
<evidence type="ECO:0000256" key="2">
    <source>
        <dbReference type="ARBA" id="ARBA00007599"/>
    </source>
</evidence>
<dbReference type="Pfam" id="PF02367">
    <property type="entry name" value="TsaE"/>
    <property type="match status" value="1"/>
</dbReference>
<evidence type="ECO:0000256" key="7">
    <source>
        <dbReference type="ARBA" id="ARBA00022741"/>
    </source>
</evidence>
<keyword evidence="11" id="KW-0808">Transferase</keyword>
<organism evidence="11 12">
    <name type="scientific">Rhodocytophaga rosea</name>
    <dbReference type="NCBI Taxonomy" id="2704465"/>
    <lineage>
        <taxon>Bacteria</taxon>
        <taxon>Pseudomonadati</taxon>
        <taxon>Bacteroidota</taxon>
        <taxon>Cytophagia</taxon>
        <taxon>Cytophagales</taxon>
        <taxon>Rhodocytophagaceae</taxon>
        <taxon>Rhodocytophaga</taxon>
    </lineage>
</organism>
<evidence type="ECO:0000256" key="1">
    <source>
        <dbReference type="ARBA" id="ARBA00004496"/>
    </source>
</evidence>
<proteinExistence type="inferred from homology"/>
<evidence type="ECO:0000256" key="9">
    <source>
        <dbReference type="ARBA" id="ARBA00022842"/>
    </source>
</evidence>
<comment type="similarity">
    <text evidence="2">Belongs to the TsaE family.</text>
</comment>
<evidence type="ECO:0000256" key="6">
    <source>
        <dbReference type="ARBA" id="ARBA00022723"/>
    </source>
</evidence>
<dbReference type="SUPFAM" id="SSF52540">
    <property type="entry name" value="P-loop containing nucleoside triphosphate hydrolases"/>
    <property type="match status" value="1"/>
</dbReference>
<dbReference type="Proteomes" id="UP000480178">
    <property type="component" value="Chromosome"/>
</dbReference>
<dbReference type="GO" id="GO:0002949">
    <property type="term" value="P:tRNA threonylcarbamoyladenosine modification"/>
    <property type="evidence" value="ECO:0007669"/>
    <property type="project" value="InterPro"/>
</dbReference>
<dbReference type="GO" id="GO:0046872">
    <property type="term" value="F:metal ion binding"/>
    <property type="evidence" value="ECO:0007669"/>
    <property type="project" value="UniProtKB-KW"/>
</dbReference>
<sequence length="147" mass="16832">MSEFTITYSSETILPLIARQVISFAKDQKCKVWLLEGEMGSGKTTLIKSVSKVLGVQQTVQSPTYGLVNEYDYPAGKVYHFDFYRLKHESEALDIGFEEYLSSNELCFIEWPSKIPSFLPSKYLKISITFVGQNQRNIHLSTHEQHS</sequence>
<accession>A0A6C0GIH9</accession>
<dbReference type="GO" id="GO:0005737">
    <property type="term" value="C:cytoplasm"/>
    <property type="evidence" value="ECO:0007669"/>
    <property type="project" value="UniProtKB-SubCell"/>
</dbReference>
<dbReference type="GO" id="GO:0005524">
    <property type="term" value="F:ATP binding"/>
    <property type="evidence" value="ECO:0007669"/>
    <property type="project" value="UniProtKB-KW"/>
</dbReference>
<name>A0A6C0GIH9_9BACT</name>
<gene>
    <name evidence="11" type="primary">tsaE</name>
    <name evidence="11" type="ORF">GXP67_13285</name>
</gene>
<keyword evidence="12" id="KW-1185">Reference proteome</keyword>
<dbReference type="PANTHER" id="PTHR33540">
    <property type="entry name" value="TRNA THREONYLCARBAMOYLADENOSINE BIOSYNTHESIS PROTEIN TSAE"/>
    <property type="match status" value="1"/>
</dbReference>